<dbReference type="Proteomes" id="UP000192223">
    <property type="component" value="Unplaced"/>
</dbReference>
<evidence type="ECO:0000256" key="6">
    <source>
        <dbReference type="ARBA" id="ARBA00023273"/>
    </source>
</evidence>
<keyword evidence="5" id="KW-0969">Cilium</keyword>
<evidence type="ECO:0000259" key="8">
    <source>
        <dbReference type="Pfam" id="PF23377"/>
    </source>
</evidence>
<evidence type="ECO:0000259" key="9">
    <source>
        <dbReference type="Pfam" id="PF23381"/>
    </source>
</evidence>
<reference evidence="13" key="1">
    <citation type="submission" date="2025-08" db="UniProtKB">
        <authorList>
            <consortium name="RefSeq"/>
        </authorList>
    </citation>
    <scope>IDENTIFICATION</scope>
    <source>
        <tissue evidence="13">Entire body</tissue>
    </source>
</reference>
<dbReference type="InterPro" id="IPR056153">
    <property type="entry name" value="Beta-prop_IFT122_1st"/>
</dbReference>
<dbReference type="InterPro" id="IPR056838">
    <property type="entry name" value="Zn_ribbon_IFT122"/>
</dbReference>
<feature type="domain" description="IFT122 second beta-propeller" evidence="8">
    <location>
        <begin position="302"/>
        <end position="555"/>
    </location>
</feature>
<protein>
    <recommendedName>
        <fullName evidence="2">Intraflagellar transport protein 122 homolog</fullName>
    </recommendedName>
</protein>
<evidence type="ECO:0000256" key="4">
    <source>
        <dbReference type="ARBA" id="ARBA00022737"/>
    </source>
</evidence>
<dbReference type="PANTHER" id="PTHR12764:SF4">
    <property type="entry name" value="INTRAFLAGELLAR TRANSPORT PROTEIN 122 HOMOLOG"/>
    <property type="match status" value="1"/>
</dbReference>
<dbReference type="PROSITE" id="PS50294">
    <property type="entry name" value="WD_REPEATS_REGION"/>
    <property type="match status" value="1"/>
</dbReference>
<dbReference type="GO" id="GO:0097730">
    <property type="term" value="C:non-motile cilium"/>
    <property type="evidence" value="ECO:0007669"/>
    <property type="project" value="TreeGrafter"/>
</dbReference>
<dbReference type="Pfam" id="PF25295">
    <property type="entry name" value="TPR_IFT122"/>
    <property type="match status" value="1"/>
</dbReference>
<dbReference type="CTD" id="38957"/>
<keyword evidence="3 7" id="KW-0853">WD repeat</keyword>
<dbReference type="Gene3D" id="1.25.40.470">
    <property type="match status" value="1"/>
</dbReference>
<evidence type="ECO:0000256" key="7">
    <source>
        <dbReference type="PROSITE-ProRule" id="PRU00221"/>
    </source>
</evidence>
<comment type="subcellular location">
    <subcellularLocation>
        <location evidence="1">Cell projection</location>
        <location evidence="1">Cilium</location>
    </subcellularLocation>
</comment>
<dbReference type="AlphaFoldDB" id="A0A7F5R9C9"/>
<dbReference type="FunCoup" id="A0A7F5R9C9">
    <property type="interactions" value="438"/>
</dbReference>
<organism evidence="12 13">
    <name type="scientific">Agrilus planipennis</name>
    <name type="common">Emerald ash borer</name>
    <name type="synonym">Agrilus marcopoli</name>
    <dbReference type="NCBI Taxonomy" id="224129"/>
    <lineage>
        <taxon>Eukaryota</taxon>
        <taxon>Metazoa</taxon>
        <taxon>Ecdysozoa</taxon>
        <taxon>Arthropoda</taxon>
        <taxon>Hexapoda</taxon>
        <taxon>Insecta</taxon>
        <taxon>Pterygota</taxon>
        <taxon>Neoptera</taxon>
        <taxon>Endopterygota</taxon>
        <taxon>Coleoptera</taxon>
        <taxon>Polyphaga</taxon>
        <taxon>Elateriformia</taxon>
        <taxon>Buprestoidea</taxon>
        <taxon>Buprestidae</taxon>
        <taxon>Agrilinae</taxon>
        <taxon>Agrilus</taxon>
    </lineage>
</organism>
<dbReference type="Pfam" id="PF25144">
    <property type="entry name" value="Zn_ribbon_IFT122"/>
    <property type="match status" value="1"/>
</dbReference>
<dbReference type="SUPFAM" id="SSF50978">
    <property type="entry name" value="WD40 repeat-like"/>
    <property type="match status" value="2"/>
</dbReference>
<dbReference type="RefSeq" id="XP_025832577.1">
    <property type="nucleotide sequence ID" value="XM_025976792.1"/>
</dbReference>
<evidence type="ECO:0000256" key="5">
    <source>
        <dbReference type="ARBA" id="ARBA00023069"/>
    </source>
</evidence>
<dbReference type="InterPro" id="IPR057411">
    <property type="entry name" value="TPR_IFT122"/>
</dbReference>
<evidence type="ECO:0000256" key="1">
    <source>
        <dbReference type="ARBA" id="ARBA00004138"/>
    </source>
</evidence>
<dbReference type="GO" id="GO:1905515">
    <property type="term" value="P:non-motile cilium assembly"/>
    <property type="evidence" value="ECO:0007669"/>
    <property type="project" value="TreeGrafter"/>
</dbReference>
<dbReference type="Pfam" id="PF00400">
    <property type="entry name" value="WD40"/>
    <property type="match status" value="1"/>
</dbReference>
<evidence type="ECO:0000256" key="2">
    <source>
        <dbReference type="ARBA" id="ARBA00019442"/>
    </source>
</evidence>
<dbReference type="InParanoid" id="A0A7F5R9C9"/>
<accession>A0A7F5R9C9</accession>
<evidence type="ECO:0000313" key="13">
    <source>
        <dbReference type="RefSeq" id="XP_025832577.1"/>
    </source>
</evidence>
<dbReference type="Pfam" id="PF23377">
    <property type="entry name" value="Beta-prop_IFT122_2nd"/>
    <property type="match status" value="1"/>
</dbReference>
<proteinExistence type="predicted"/>
<feature type="repeat" description="WD" evidence="7">
    <location>
        <begin position="55"/>
        <end position="87"/>
    </location>
</feature>
<dbReference type="Pfam" id="PF25143">
    <property type="entry name" value="Zn_ribbon_IFT122_C"/>
    <property type="match status" value="1"/>
</dbReference>
<dbReference type="Pfam" id="PF23381">
    <property type="entry name" value="Beta-prop_IFT122_1st"/>
    <property type="match status" value="1"/>
</dbReference>
<dbReference type="KEGG" id="apln:108744209"/>
<evidence type="ECO:0000313" key="12">
    <source>
        <dbReference type="Proteomes" id="UP000192223"/>
    </source>
</evidence>
<dbReference type="GO" id="GO:0030991">
    <property type="term" value="C:intraciliary transport particle A"/>
    <property type="evidence" value="ECO:0007669"/>
    <property type="project" value="TreeGrafter"/>
</dbReference>
<dbReference type="SMART" id="SM00320">
    <property type="entry name" value="WD40"/>
    <property type="match status" value="7"/>
</dbReference>
<feature type="domain" description="Intraflagellar transport protein 122 homolog TPR" evidence="11">
    <location>
        <begin position="564"/>
        <end position="935"/>
    </location>
</feature>
<evidence type="ECO:0000259" key="11">
    <source>
        <dbReference type="Pfam" id="PF25295"/>
    </source>
</evidence>
<dbReference type="Gene3D" id="2.130.10.10">
    <property type="entry name" value="YVTN repeat-like/Quinoprotein amine dehydrogenase"/>
    <property type="match status" value="1"/>
</dbReference>
<dbReference type="GO" id="GO:0061512">
    <property type="term" value="P:protein localization to cilium"/>
    <property type="evidence" value="ECO:0007669"/>
    <property type="project" value="TreeGrafter"/>
</dbReference>
<name>A0A7F5R9C9_AGRPL</name>
<gene>
    <name evidence="13" type="primary">LOC108744209</name>
</gene>
<dbReference type="InterPro" id="IPR056152">
    <property type="entry name" value="Beta-prop_IFT122_2nd"/>
</dbReference>
<keyword evidence="4" id="KW-0677">Repeat</keyword>
<dbReference type="InterPro" id="IPR001680">
    <property type="entry name" value="WD40_rpt"/>
</dbReference>
<evidence type="ECO:0000259" key="10">
    <source>
        <dbReference type="Pfam" id="PF25144"/>
    </source>
</evidence>
<dbReference type="PANTHER" id="PTHR12764">
    <property type="entry name" value="WD REPEAT DOMAIN-RELATED"/>
    <property type="match status" value="1"/>
</dbReference>
<dbReference type="GeneID" id="108744209"/>
<sequence length="1185" mass="135362">MRTIPKWFYKVQDSEKTEQCIYDLCFDPKGIQLIVASGTRVLVYDTTDGSLIQALKGHKELVYCVSYAKNGQRFASGGADKSVIIWSDKLEAILKYNHSDAIQCVAYNPLSHQLASCSLSDFAIWTLEQKTVQKHKVSARINSCSWTNDGQYLALGMGAGIVSIRNKAGEEKCHIERPDGAPIWALSWNPNKEDPSDTLCVTDWNKTLTFYTLGGKIIGKERNIGFDALKVNYFSSGQYILICGTNKCCNLYTKDGIKLGMIGDQQNSWVWCNASHPSGDYIVMGCQDGTLIYYQLVFNTVHGLFKERYAFRESMTDVIIQHLLTEKKVKIKCRDLIKKIAIYKNRLAVQLSERVVIYELFSADVNGLHYRVKEKITQKLDCSLLVICSEHLVVCKDKKLQSMSLTGVKDKEWEFDSTIRYIKVVGGPPSKEGLIAGLKNGQIWKIYLDNSFPLLILSVHAAVRCLDMTESKDKISVVDETGLCQVFELSSGNLLYQELNVNSVAWNTHYNDMLAFSGENSLGIKVGDFPASRQKLNGFVVGMSGSKVFCLSGSNISTQELSLSTPMYQYMERRMYRQAYEIACLGVTDGDWNELAFTAIEDMDLEVAKLAFTKLQNYKYLELIQDIQERQRKGENNREVFVGDIYAQRGRFKEAAKLYQKAGQEHRALAMYTDLRMFEEAQQYLGSSDNTALVRQKADWCRSINEHKAAIEMYLSIGDTETAIEIMAEQEWIDQLIDLARLLDKQEKASLTTIAEHLKRFGNSGAAVEIYRRLGDSKSVLQLYVEAREWKQAFALVHSQSQYKDLVYIPYAHWLAENDQFVQAQRAFYKAGRPDEAFTVLQQLTENAVDECRYQDAGYYYWILARQCLDLALEKEEIRTAMLKRFHENETLATTYYAYDVIHKYLEEPFTSYLPEALFNISRFLIAQQRPQGVSMFGIYYTLAKQARTLGANKLAKQLFDKLQSIKVPPKFQEQVDIATVSCRAKPYNDPEELLPMCYRCSTYNPLYPASIKCNNCRQKFVYSFVSFEILPLIEFELEEGISDAEAVRLIEKTPIEKPISSNNYKGKQDVLTLEVENEDEDPFTSRFINLESGDAQFFPVIANRKTLLSLDSANILICKWKPPLRYQYFKNLMPDVQITMCYSCFKAFHAEDFELQVLLKGYCPYCRAPLENISNIESPDLSDL</sequence>
<dbReference type="PROSITE" id="PS50082">
    <property type="entry name" value="WD_REPEATS_2"/>
    <property type="match status" value="1"/>
</dbReference>
<dbReference type="GO" id="GO:0035721">
    <property type="term" value="P:intraciliary retrograde transport"/>
    <property type="evidence" value="ECO:0007669"/>
    <property type="project" value="TreeGrafter"/>
</dbReference>
<feature type="domain" description="IFT122 zinc ribbon" evidence="10">
    <location>
        <begin position="992"/>
        <end position="1034"/>
    </location>
</feature>
<keyword evidence="12" id="KW-1185">Reference proteome</keyword>
<feature type="domain" description="IFT122 first beta-propeller" evidence="9">
    <location>
        <begin position="15"/>
        <end position="192"/>
    </location>
</feature>
<evidence type="ECO:0000256" key="3">
    <source>
        <dbReference type="ARBA" id="ARBA00022574"/>
    </source>
</evidence>
<dbReference type="InterPro" id="IPR015943">
    <property type="entry name" value="WD40/YVTN_repeat-like_dom_sf"/>
</dbReference>
<dbReference type="InterPro" id="IPR039857">
    <property type="entry name" value="Ift122/121"/>
</dbReference>
<dbReference type="InterPro" id="IPR036322">
    <property type="entry name" value="WD40_repeat_dom_sf"/>
</dbReference>
<keyword evidence="6" id="KW-0966">Cell projection</keyword>
<dbReference type="FunFam" id="2.130.10.10:FF:000176">
    <property type="entry name" value="Intraflagellar transport protein 122 homolog"/>
    <property type="match status" value="1"/>
</dbReference>
<dbReference type="OrthoDB" id="10255582at2759"/>